<feature type="region of interest" description="Disordered" evidence="7">
    <location>
        <begin position="1"/>
        <end position="49"/>
    </location>
</feature>
<reference evidence="10" key="1">
    <citation type="submission" date="2025-08" db="UniProtKB">
        <authorList>
            <consortium name="RefSeq"/>
        </authorList>
    </citation>
    <scope>IDENTIFICATION</scope>
    <source>
        <strain evidence="10">OHB3-1</strain>
    </source>
</reference>
<evidence type="ECO:0000256" key="2">
    <source>
        <dbReference type="ARBA" id="ARBA00007015"/>
    </source>
</evidence>
<evidence type="ECO:0000256" key="8">
    <source>
        <dbReference type="SAM" id="Phobius"/>
    </source>
</evidence>
<dbReference type="Pfam" id="PF03092">
    <property type="entry name" value="BT1"/>
    <property type="match status" value="1"/>
</dbReference>
<name>A0A6J1DIY1_MOMCH</name>
<dbReference type="CDD" id="cd17484">
    <property type="entry name" value="MFS_FBT"/>
    <property type="match status" value="1"/>
</dbReference>
<dbReference type="KEGG" id="mcha:111020958"/>
<dbReference type="InterPro" id="IPR036259">
    <property type="entry name" value="MFS_trans_sf"/>
</dbReference>
<dbReference type="Proteomes" id="UP000504603">
    <property type="component" value="Unplaced"/>
</dbReference>
<comment type="similarity">
    <text evidence="2">Belongs to the major facilitator superfamily. Folate-biopterin transporter (TC 2.A.71) family.</text>
</comment>
<organism evidence="9 10">
    <name type="scientific">Momordica charantia</name>
    <name type="common">Bitter gourd</name>
    <name type="synonym">Balsam pear</name>
    <dbReference type="NCBI Taxonomy" id="3673"/>
    <lineage>
        <taxon>Eukaryota</taxon>
        <taxon>Viridiplantae</taxon>
        <taxon>Streptophyta</taxon>
        <taxon>Embryophyta</taxon>
        <taxon>Tracheophyta</taxon>
        <taxon>Spermatophyta</taxon>
        <taxon>Magnoliopsida</taxon>
        <taxon>eudicotyledons</taxon>
        <taxon>Gunneridae</taxon>
        <taxon>Pentapetalae</taxon>
        <taxon>rosids</taxon>
        <taxon>fabids</taxon>
        <taxon>Cucurbitales</taxon>
        <taxon>Cucurbitaceae</taxon>
        <taxon>Momordiceae</taxon>
        <taxon>Momordica</taxon>
    </lineage>
</organism>
<dbReference type="NCBIfam" id="TIGR00788">
    <property type="entry name" value="fbt"/>
    <property type="match status" value="1"/>
</dbReference>
<evidence type="ECO:0000313" key="10">
    <source>
        <dbReference type="RefSeq" id="XP_022153452.1"/>
    </source>
</evidence>
<dbReference type="GO" id="GO:0016020">
    <property type="term" value="C:membrane"/>
    <property type="evidence" value="ECO:0007669"/>
    <property type="project" value="UniProtKB-SubCell"/>
</dbReference>
<feature type="transmembrane region" description="Helical" evidence="8">
    <location>
        <begin position="433"/>
        <end position="456"/>
    </location>
</feature>
<dbReference type="AlphaFoldDB" id="A0A6J1DIY1"/>
<proteinExistence type="inferred from homology"/>
<evidence type="ECO:0000256" key="3">
    <source>
        <dbReference type="ARBA" id="ARBA00022448"/>
    </source>
</evidence>
<evidence type="ECO:0000313" key="9">
    <source>
        <dbReference type="Proteomes" id="UP000504603"/>
    </source>
</evidence>
<dbReference type="GeneID" id="111020958"/>
<evidence type="ECO:0000256" key="1">
    <source>
        <dbReference type="ARBA" id="ARBA00004141"/>
    </source>
</evidence>
<keyword evidence="4 8" id="KW-0812">Transmembrane</keyword>
<keyword evidence="5 8" id="KW-1133">Transmembrane helix</keyword>
<feature type="transmembrane region" description="Helical" evidence="8">
    <location>
        <begin position="365"/>
        <end position="387"/>
    </location>
</feature>
<feature type="transmembrane region" description="Helical" evidence="8">
    <location>
        <begin position="245"/>
        <end position="263"/>
    </location>
</feature>
<dbReference type="RefSeq" id="XP_022153452.1">
    <property type="nucleotide sequence ID" value="XM_022297760.1"/>
</dbReference>
<feature type="transmembrane region" description="Helical" evidence="8">
    <location>
        <begin position="334"/>
        <end position="353"/>
    </location>
</feature>
<dbReference type="InterPro" id="IPR004324">
    <property type="entry name" value="FBT"/>
</dbReference>
<dbReference type="OrthoDB" id="754047at2759"/>
<feature type="transmembrane region" description="Helical" evidence="8">
    <location>
        <begin position="301"/>
        <end position="322"/>
    </location>
</feature>
<feature type="region of interest" description="Disordered" evidence="7">
    <location>
        <begin position="505"/>
        <end position="528"/>
    </location>
</feature>
<dbReference type="PANTHER" id="PTHR31585:SF11">
    <property type="entry name" value="FOLATE-BIOPTERIN TRANSPORTER 3-RELATED"/>
    <property type="match status" value="1"/>
</dbReference>
<accession>A0A6J1DIY1</accession>
<feature type="transmembrane region" description="Helical" evidence="8">
    <location>
        <begin position="468"/>
        <end position="490"/>
    </location>
</feature>
<evidence type="ECO:0000256" key="4">
    <source>
        <dbReference type="ARBA" id="ARBA00022692"/>
    </source>
</evidence>
<gene>
    <name evidence="10" type="primary">LOC111020958</name>
</gene>
<feature type="transmembrane region" description="Helical" evidence="8">
    <location>
        <begin position="176"/>
        <end position="196"/>
    </location>
</feature>
<protein>
    <submittedName>
        <fullName evidence="10">Probable folate-biopterin transporter 3</fullName>
    </submittedName>
</protein>
<keyword evidence="3" id="KW-0813">Transport</keyword>
<dbReference type="Gene3D" id="1.20.1250.20">
    <property type="entry name" value="MFS general substrate transporter like domains"/>
    <property type="match status" value="1"/>
</dbReference>
<keyword evidence="9" id="KW-1185">Reference proteome</keyword>
<feature type="transmembrane region" description="Helical" evidence="8">
    <location>
        <begin position="76"/>
        <end position="98"/>
    </location>
</feature>
<evidence type="ECO:0000256" key="7">
    <source>
        <dbReference type="SAM" id="MobiDB-lite"/>
    </source>
</evidence>
<evidence type="ECO:0000256" key="6">
    <source>
        <dbReference type="ARBA" id="ARBA00023136"/>
    </source>
</evidence>
<dbReference type="InterPro" id="IPR039309">
    <property type="entry name" value="BT1"/>
</dbReference>
<feature type="compositionally biased region" description="Polar residues" evidence="7">
    <location>
        <begin position="9"/>
        <end position="33"/>
    </location>
</feature>
<comment type="subcellular location">
    <subcellularLocation>
        <location evidence="1">Membrane</location>
        <topology evidence="1">Multi-pass membrane protein</topology>
    </subcellularLocation>
</comment>
<feature type="transmembrane region" description="Helical" evidence="8">
    <location>
        <begin position="217"/>
        <end position="239"/>
    </location>
</feature>
<feature type="transmembrane region" description="Helical" evidence="8">
    <location>
        <begin position="118"/>
        <end position="139"/>
    </location>
</feature>
<evidence type="ECO:0000256" key="5">
    <source>
        <dbReference type="ARBA" id="ARBA00022989"/>
    </source>
</evidence>
<feature type="transmembrane region" description="Helical" evidence="8">
    <location>
        <begin position="151"/>
        <end position="170"/>
    </location>
</feature>
<dbReference type="SUPFAM" id="SSF103473">
    <property type="entry name" value="MFS general substrate transporter"/>
    <property type="match status" value="1"/>
</dbReference>
<dbReference type="PANTHER" id="PTHR31585">
    <property type="entry name" value="FOLATE-BIOPTERIN TRANSPORTER 1, CHLOROPLASTIC"/>
    <property type="match status" value="1"/>
</dbReference>
<sequence>MEDDEDETNGASQLIKETNSSSLPETQKLSKSPSLDEMEDEDGRIRSKERKKVKRRGMWNSIRNPFKWLKMLSDKLHWSFVLGVIFVYGVSQGLGAGLSKLSIQYYMKDDLKVEPSESQIYFGIIMIPWIIKPLWGFITDTVSILGYRRRPYFVFAGVLGGISMLLLSLYKNLPLALVLLNLMAGSAGIAIADVTIDACVTQNSISHPSLAGDMQSLCGMSSSVGSLVGFAVSGFLIHLLGPRGVFGLLSIPPGLLILVGMIMRESPVHKSTNTQVGKKLVDASKAVWATIQCREVWRPCIYMYLSLALCLNVHEGMFYWYTEAKEGPSFSQEIVGSILSIGAFGSLFGVVLYQNLLKDYPYRDLLFWTQLLYGASGMLDLMLVLRINVKIGIPDYFFIVFDEVISQLIGRIKWMPLIVLSSKLCPAGIEGTFFAMLMSIDHVGMLSSVCAGGVLLRLLKVSRTRFDNLWMAILIQNMLRIAPVGLLFLVPTTDPNANILPSEMLRSKKGEEKPENDETEMAPFVNNT</sequence>
<keyword evidence="6 8" id="KW-0472">Membrane</keyword>